<evidence type="ECO:0000313" key="9">
    <source>
        <dbReference type="EMBL" id="GAA0154275.1"/>
    </source>
</evidence>
<dbReference type="PROSITE" id="PS51666">
    <property type="entry name" value="QLQ"/>
    <property type="match status" value="1"/>
</dbReference>
<dbReference type="PROSITE" id="PS51667">
    <property type="entry name" value="WRC"/>
    <property type="match status" value="1"/>
</dbReference>
<dbReference type="GO" id="GO:0005524">
    <property type="term" value="F:ATP binding"/>
    <property type="evidence" value="ECO:0007669"/>
    <property type="project" value="UniProtKB-UniRule"/>
</dbReference>
<name>A0AAV3PSQ3_LITER</name>
<dbReference type="SMART" id="SM00951">
    <property type="entry name" value="QLQ"/>
    <property type="match status" value="1"/>
</dbReference>
<accession>A0AAV3PSQ3</accession>
<dbReference type="Proteomes" id="UP001454036">
    <property type="component" value="Unassembled WGS sequence"/>
</dbReference>
<dbReference type="InterPro" id="IPR031137">
    <property type="entry name" value="GRF"/>
</dbReference>
<keyword evidence="5" id="KW-0805">Transcription regulation</keyword>
<dbReference type="AlphaFoldDB" id="A0AAV3PSQ3"/>
<evidence type="ECO:0000256" key="2">
    <source>
        <dbReference type="ARBA" id="ARBA00008122"/>
    </source>
</evidence>
<feature type="compositionally biased region" description="Low complexity" evidence="6">
    <location>
        <begin position="123"/>
        <end position="146"/>
    </location>
</feature>
<dbReference type="EMBL" id="BAABME010002359">
    <property type="protein sequence ID" value="GAA0154275.1"/>
    <property type="molecule type" value="Genomic_DNA"/>
</dbReference>
<feature type="region of interest" description="Disordered" evidence="6">
    <location>
        <begin position="110"/>
        <end position="146"/>
    </location>
</feature>
<keyword evidence="5" id="KW-0010">Activator</keyword>
<keyword evidence="3 4" id="KW-0539">Nucleus</keyword>
<feature type="domain" description="WRC" evidence="8">
    <location>
        <begin position="77"/>
        <end position="121"/>
    </location>
</feature>
<sequence>MMSTSRNFYPFTLSQWRELELQALIFKYMVSGMPIPPDLLLNVRRNLDFSLSSGHLLQKSEHIGFNYFQAGFGKKIDPEPGRCRRTDGKKWRCSKEAFQDSKYCERHMHRGRNRSRKPVEHMSTSSTTTLAASNNTPTAIPISSVSRNSEHSVSSLPYAYPHSAKNYCYGHGMKEEVGEHNFFSDVSGTMKRMSGSSSVDDSWYQKMDSNLGHLNPKELSFLQSGHNSTYLGLHSFEEASGQHDQSKLAMHHFIDESPPKDKGFWFGSEEKLRSNDVSFSNTNLSISMPSSEHDFFMIRNN</sequence>
<comment type="subcellular location">
    <subcellularLocation>
        <location evidence="1 4 5">Nucleus</location>
    </subcellularLocation>
</comment>
<comment type="function">
    <text evidence="5">Transcription activator.</text>
</comment>
<evidence type="ECO:0000256" key="4">
    <source>
        <dbReference type="PROSITE-ProRule" id="PRU01002"/>
    </source>
</evidence>
<dbReference type="GO" id="GO:0099402">
    <property type="term" value="P:plant organ development"/>
    <property type="evidence" value="ECO:0007669"/>
    <property type="project" value="UniProtKB-ARBA"/>
</dbReference>
<evidence type="ECO:0000256" key="5">
    <source>
        <dbReference type="RuleBase" id="RU367127"/>
    </source>
</evidence>
<gene>
    <name evidence="9" type="ORF">LIER_12306</name>
</gene>
<keyword evidence="5" id="KW-0804">Transcription</keyword>
<feature type="short sequence motif" description="Bipartite nuclear localization signal" evidence="4">
    <location>
        <begin position="82"/>
        <end position="92"/>
    </location>
</feature>
<evidence type="ECO:0000256" key="3">
    <source>
        <dbReference type="ARBA" id="ARBA00023242"/>
    </source>
</evidence>
<proteinExistence type="inferred from homology"/>
<evidence type="ECO:0000313" key="10">
    <source>
        <dbReference type="Proteomes" id="UP001454036"/>
    </source>
</evidence>
<keyword evidence="10" id="KW-1185">Reference proteome</keyword>
<dbReference type="GO" id="GO:0006355">
    <property type="term" value="P:regulation of DNA-templated transcription"/>
    <property type="evidence" value="ECO:0007669"/>
    <property type="project" value="InterPro"/>
</dbReference>
<feature type="short sequence motif" description="Bipartite nuclear localization signal" evidence="4">
    <location>
        <begin position="110"/>
        <end position="117"/>
    </location>
</feature>
<dbReference type="PANTHER" id="PTHR31602:SF46">
    <property type="entry name" value="GROWTH-REGULATING FACTOR 6"/>
    <property type="match status" value="1"/>
</dbReference>
<evidence type="ECO:0000256" key="1">
    <source>
        <dbReference type="ARBA" id="ARBA00004123"/>
    </source>
</evidence>
<dbReference type="Pfam" id="PF08879">
    <property type="entry name" value="WRC"/>
    <property type="match status" value="1"/>
</dbReference>
<comment type="caution">
    <text evidence="9">The sequence shown here is derived from an EMBL/GenBank/DDBJ whole genome shotgun (WGS) entry which is preliminary data.</text>
</comment>
<evidence type="ECO:0000259" key="7">
    <source>
        <dbReference type="PROSITE" id="PS51666"/>
    </source>
</evidence>
<dbReference type="Pfam" id="PF08880">
    <property type="entry name" value="QLQ"/>
    <property type="match status" value="1"/>
</dbReference>
<dbReference type="GO" id="GO:0006351">
    <property type="term" value="P:DNA-templated transcription"/>
    <property type="evidence" value="ECO:0007669"/>
    <property type="project" value="UniProtKB-UniRule"/>
</dbReference>
<reference evidence="9 10" key="1">
    <citation type="submission" date="2024-01" db="EMBL/GenBank/DDBJ databases">
        <title>The complete chloroplast genome sequence of Lithospermum erythrorhizon: insights into the phylogenetic relationship among Boraginaceae species and the maternal lineages of purple gromwells.</title>
        <authorList>
            <person name="Okada T."/>
            <person name="Watanabe K."/>
        </authorList>
    </citation>
    <scope>NUCLEOTIDE SEQUENCE [LARGE SCALE GENOMIC DNA]</scope>
</reference>
<protein>
    <recommendedName>
        <fullName evidence="5">Growth-regulating factor</fullName>
    </recommendedName>
</protein>
<comment type="domain">
    <text evidence="5">The QLQ domain and WRC domain may be involved in protein-protein interaction and DNA-binding, respectively.</text>
</comment>
<dbReference type="InterPro" id="IPR014978">
    <property type="entry name" value="Gln-Leu-Gln_QLQ"/>
</dbReference>
<comment type="similarity">
    <text evidence="2 5">Belongs to the GRF family.</text>
</comment>
<evidence type="ECO:0000256" key="6">
    <source>
        <dbReference type="SAM" id="MobiDB-lite"/>
    </source>
</evidence>
<dbReference type="GO" id="GO:0005634">
    <property type="term" value="C:nucleus"/>
    <property type="evidence" value="ECO:0007669"/>
    <property type="project" value="UniProtKB-SubCell"/>
</dbReference>
<feature type="domain" description="QLQ" evidence="7">
    <location>
        <begin position="10"/>
        <end position="45"/>
    </location>
</feature>
<evidence type="ECO:0000259" key="8">
    <source>
        <dbReference type="PROSITE" id="PS51667"/>
    </source>
</evidence>
<dbReference type="InterPro" id="IPR014977">
    <property type="entry name" value="WRC_dom"/>
</dbReference>
<organism evidence="9 10">
    <name type="scientific">Lithospermum erythrorhizon</name>
    <name type="common">Purple gromwell</name>
    <name type="synonym">Lithospermum officinale var. erythrorhizon</name>
    <dbReference type="NCBI Taxonomy" id="34254"/>
    <lineage>
        <taxon>Eukaryota</taxon>
        <taxon>Viridiplantae</taxon>
        <taxon>Streptophyta</taxon>
        <taxon>Embryophyta</taxon>
        <taxon>Tracheophyta</taxon>
        <taxon>Spermatophyta</taxon>
        <taxon>Magnoliopsida</taxon>
        <taxon>eudicotyledons</taxon>
        <taxon>Gunneridae</taxon>
        <taxon>Pentapetalae</taxon>
        <taxon>asterids</taxon>
        <taxon>lamiids</taxon>
        <taxon>Boraginales</taxon>
        <taxon>Boraginaceae</taxon>
        <taxon>Boraginoideae</taxon>
        <taxon>Lithospermeae</taxon>
        <taxon>Lithospermum</taxon>
    </lineage>
</organism>
<dbReference type="PANTHER" id="PTHR31602">
    <property type="entry name" value="GROWTH-REGULATING FACTOR 5"/>
    <property type="match status" value="1"/>
</dbReference>